<name>A0A4E0RTB1_FASHE</name>
<reference evidence="1" key="1">
    <citation type="submission" date="2019-03" db="EMBL/GenBank/DDBJ databases">
        <title>Improved annotation for the trematode Fasciola hepatica.</title>
        <authorList>
            <person name="Choi Y.-J."/>
            <person name="Martin J."/>
            <person name="Mitreva M."/>
        </authorList>
    </citation>
    <scope>NUCLEOTIDE SEQUENCE [LARGE SCALE GENOMIC DNA]</scope>
</reference>
<protein>
    <recommendedName>
        <fullName evidence="3">Ras-GEF domain-containing protein</fullName>
    </recommendedName>
</protein>
<organism evidence="1 2">
    <name type="scientific">Fasciola hepatica</name>
    <name type="common">Liver fluke</name>
    <dbReference type="NCBI Taxonomy" id="6192"/>
    <lineage>
        <taxon>Eukaryota</taxon>
        <taxon>Metazoa</taxon>
        <taxon>Spiralia</taxon>
        <taxon>Lophotrochozoa</taxon>
        <taxon>Platyhelminthes</taxon>
        <taxon>Trematoda</taxon>
        <taxon>Digenea</taxon>
        <taxon>Plagiorchiida</taxon>
        <taxon>Echinostomata</taxon>
        <taxon>Echinostomatoidea</taxon>
        <taxon>Fasciolidae</taxon>
        <taxon>Fasciola</taxon>
    </lineage>
</organism>
<dbReference type="GO" id="GO:0007264">
    <property type="term" value="P:small GTPase-mediated signal transduction"/>
    <property type="evidence" value="ECO:0007669"/>
    <property type="project" value="InterPro"/>
</dbReference>
<dbReference type="GO" id="GO:0005085">
    <property type="term" value="F:guanyl-nucleotide exchange factor activity"/>
    <property type="evidence" value="ECO:0007669"/>
    <property type="project" value="InterPro"/>
</dbReference>
<dbReference type="Proteomes" id="UP000230066">
    <property type="component" value="Unassembled WGS sequence"/>
</dbReference>
<gene>
    <name evidence="1" type="ORF">D915_004455</name>
</gene>
<dbReference type="AlphaFoldDB" id="A0A4E0RTB1"/>
<evidence type="ECO:0008006" key="3">
    <source>
        <dbReference type="Google" id="ProtNLM"/>
    </source>
</evidence>
<dbReference type="EMBL" id="JXXN02001550">
    <property type="protein sequence ID" value="THD24528.1"/>
    <property type="molecule type" value="Genomic_DNA"/>
</dbReference>
<dbReference type="Gene3D" id="1.10.840.10">
    <property type="entry name" value="Ras guanine-nucleotide exchange factors catalytic domain"/>
    <property type="match status" value="1"/>
</dbReference>
<proteinExistence type="predicted"/>
<evidence type="ECO:0000313" key="2">
    <source>
        <dbReference type="Proteomes" id="UP000230066"/>
    </source>
</evidence>
<comment type="caution">
    <text evidence="1">The sequence shown here is derived from an EMBL/GenBank/DDBJ whole genome shotgun (WGS) entry which is preliminary data.</text>
</comment>
<dbReference type="InterPro" id="IPR036964">
    <property type="entry name" value="RASGEF_cat_dom_sf"/>
</dbReference>
<evidence type="ECO:0000313" key="1">
    <source>
        <dbReference type="EMBL" id="THD24528.1"/>
    </source>
</evidence>
<sequence>MQRTIIFISSCRLPVNNHAYSDRFLRLFVIATILMSDEGTTRAKILAFWFELAQCLVTIYRDRHTLSTVLRAIFSSKIPRTIWNDATTGLNSKNSIIQELSAYHEALGGHLIPDKRTPSLTPDSSAASAVARLSIRPYDLRNQIPNLHPLLTGSITECYPVTRTSSVCVESKPDTTVPASTLPSEVTETYVIRDLWMWELYSTMKDVNSLAACLSRTETILALLLGPIKLERGPVLDKLYAKLSSVLAAVGKMIDSGKP</sequence>
<keyword evidence="2" id="KW-1185">Reference proteome</keyword>
<accession>A0A4E0RTB1</accession>